<feature type="repeat" description="ANK" evidence="3">
    <location>
        <begin position="401"/>
        <end position="433"/>
    </location>
</feature>
<keyword evidence="1" id="KW-0677">Repeat</keyword>
<comment type="caution">
    <text evidence="4">The sequence shown here is derived from an EMBL/GenBank/DDBJ whole genome shotgun (WGS) entry which is preliminary data.</text>
</comment>
<dbReference type="Pfam" id="PF00023">
    <property type="entry name" value="Ank"/>
    <property type="match status" value="1"/>
</dbReference>
<feature type="repeat" description="ANK" evidence="3">
    <location>
        <begin position="469"/>
        <end position="501"/>
    </location>
</feature>
<dbReference type="PROSITE" id="PS50088">
    <property type="entry name" value="ANK_REPEAT"/>
    <property type="match status" value="4"/>
</dbReference>
<evidence type="ECO:0000256" key="2">
    <source>
        <dbReference type="ARBA" id="ARBA00023043"/>
    </source>
</evidence>
<dbReference type="InterPro" id="IPR002110">
    <property type="entry name" value="Ankyrin_rpt"/>
</dbReference>
<proteinExistence type="predicted"/>
<protein>
    <submittedName>
        <fullName evidence="4">Uncharacterized protein</fullName>
    </submittedName>
</protein>
<reference evidence="4 5" key="1">
    <citation type="submission" date="2023-08" db="EMBL/GenBank/DDBJ databases">
        <title>Black Yeasts Isolated from many extreme environments.</title>
        <authorList>
            <person name="Coleine C."/>
            <person name="Stajich J.E."/>
            <person name="Selbmann L."/>
        </authorList>
    </citation>
    <scope>NUCLEOTIDE SEQUENCE [LARGE SCALE GENOMIC DNA]</scope>
    <source>
        <strain evidence="4 5">CCFEE 5885</strain>
    </source>
</reference>
<dbReference type="PROSITE" id="PS50297">
    <property type="entry name" value="ANK_REP_REGION"/>
    <property type="match status" value="4"/>
</dbReference>
<evidence type="ECO:0000313" key="4">
    <source>
        <dbReference type="EMBL" id="KAK5089468.1"/>
    </source>
</evidence>
<dbReference type="SUPFAM" id="SSF48403">
    <property type="entry name" value="Ankyrin repeat"/>
    <property type="match status" value="1"/>
</dbReference>
<evidence type="ECO:0000313" key="5">
    <source>
        <dbReference type="Proteomes" id="UP001345013"/>
    </source>
</evidence>
<dbReference type="InterPro" id="IPR051165">
    <property type="entry name" value="Multifunctional_ANK_Repeat"/>
</dbReference>
<organism evidence="4 5">
    <name type="scientific">Lithohypha guttulata</name>
    <dbReference type="NCBI Taxonomy" id="1690604"/>
    <lineage>
        <taxon>Eukaryota</taxon>
        <taxon>Fungi</taxon>
        <taxon>Dikarya</taxon>
        <taxon>Ascomycota</taxon>
        <taxon>Pezizomycotina</taxon>
        <taxon>Eurotiomycetes</taxon>
        <taxon>Chaetothyriomycetidae</taxon>
        <taxon>Chaetothyriales</taxon>
        <taxon>Trichomeriaceae</taxon>
        <taxon>Lithohypha</taxon>
    </lineage>
</organism>
<keyword evidence="2 3" id="KW-0040">ANK repeat</keyword>
<name>A0ABR0K6P2_9EURO</name>
<sequence length="557" mass="60023">MAMSSSPHYHKRAGHTRCWSGADLQFRLAAFGPSHDDWGGGDCADVARQGATCGRHQFIRATATQIHESSGVRFGKWVVSIMKLLILAGACINHCHPVVGLTPLQATIAFEAPHSAVELLLSCPEVDVWHLGSSKAGTNAFVAALCNNDHVATDYLVSHSKQMLAHVRAEVAPTPCLVTHTDHHWHEPCYPATYVVSDGSRLTASTTSGEVLSQLMRIQKQLQACQAIRSDWSIAETLFEQAVRSNQTDIVSTLLHQSMKVPLQLSVMLLGFLLRSMKALQDAQSLESRYDLINLVVDSQASSWANAQGEGLRASALSAYYYCRHERSTTLTESSQSSILLDVFKKLVGYGVEITSSKRNSMDVTALTMAVREGDLDTVTLMIKHGTDVNEGGSVSDQSTRIMAPLQKAALEGFVDIVDILIQHGADVNKPPRNWGYSALGAACIKSKLRIVEKLIAAHADVNAPADVRGWTSLALSAHEGNRDIVLELIHSGADVNIAASGGSYARKALQAACESGHLDIVTILINHNADVDGAAGPWYGVTALQAAAIKGYFKIC</sequence>
<keyword evidence="5" id="KW-1185">Reference proteome</keyword>
<dbReference type="SMART" id="SM00248">
    <property type="entry name" value="ANK"/>
    <property type="match status" value="9"/>
</dbReference>
<dbReference type="Proteomes" id="UP001345013">
    <property type="component" value="Unassembled WGS sequence"/>
</dbReference>
<accession>A0ABR0K6P2</accession>
<feature type="repeat" description="ANK" evidence="3">
    <location>
        <begin position="505"/>
        <end position="537"/>
    </location>
</feature>
<evidence type="ECO:0000256" key="3">
    <source>
        <dbReference type="PROSITE-ProRule" id="PRU00023"/>
    </source>
</evidence>
<dbReference type="Gene3D" id="1.25.40.20">
    <property type="entry name" value="Ankyrin repeat-containing domain"/>
    <property type="match status" value="1"/>
</dbReference>
<dbReference type="EMBL" id="JAVRRG010000077">
    <property type="protein sequence ID" value="KAK5089468.1"/>
    <property type="molecule type" value="Genomic_DNA"/>
</dbReference>
<evidence type="ECO:0000256" key="1">
    <source>
        <dbReference type="ARBA" id="ARBA00022737"/>
    </source>
</evidence>
<dbReference type="PANTHER" id="PTHR24123">
    <property type="entry name" value="ANKYRIN REPEAT-CONTAINING"/>
    <property type="match status" value="1"/>
</dbReference>
<dbReference type="PANTHER" id="PTHR24123:SF138">
    <property type="entry name" value="NACHT DOMAIN-CONTAINING PROTEIN"/>
    <property type="match status" value="1"/>
</dbReference>
<gene>
    <name evidence="4" type="ORF">LTR24_006189</name>
</gene>
<feature type="repeat" description="ANK" evidence="3">
    <location>
        <begin position="362"/>
        <end position="394"/>
    </location>
</feature>
<dbReference type="Pfam" id="PF12796">
    <property type="entry name" value="Ank_2"/>
    <property type="match status" value="2"/>
</dbReference>
<dbReference type="InterPro" id="IPR036770">
    <property type="entry name" value="Ankyrin_rpt-contain_sf"/>
</dbReference>